<dbReference type="Gene3D" id="3.90.25.10">
    <property type="entry name" value="UDP-galactose 4-epimerase, domain 1"/>
    <property type="match status" value="1"/>
</dbReference>
<evidence type="ECO:0000313" key="5">
    <source>
        <dbReference type="Proteomes" id="UP001369815"/>
    </source>
</evidence>
<reference evidence="4 5" key="1">
    <citation type="journal article" date="2024" name="Front Chem Biol">
        <title>Unveiling the potential of Daldinia eschscholtzii MFLUCC 19-0629 through bioactivity and bioinformatics studies for enhanced sustainable agriculture production.</title>
        <authorList>
            <person name="Brooks S."/>
            <person name="Weaver J.A."/>
            <person name="Klomchit A."/>
            <person name="Alharthi S.A."/>
            <person name="Onlamun T."/>
            <person name="Nurani R."/>
            <person name="Vong T.K."/>
            <person name="Alberti F."/>
            <person name="Greco C."/>
        </authorList>
    </citation>
    <scope>NUCLEOTIDE SEQUENCE [LARGE SCALE GENOMIC DNA]</scope>
    <source>
        <strain evidence="4">MFLUCC 19-0629</strain>
    </source>
</reference>
<accession>A0AAX6MAP7</accession>
<protein>
    <recommendedName>
        <fullName evidence="3">NmrA-like domain-containing protein</fullName>
    </recommendedName>
</protein>
<dbReference type="CDD" id="cd05259">
    <property type="entry name" value="PCBER_SDR_a"/>
    <property type="match status" value="1"/>
</dbReference>
<feature type="domain" description="NmrA-like" evidence="3">
    <location>
        <begin position="7"/>
        <end position="249"/>
    </location>
</feature>
<sequence length="309" mass="34194">MSAAPSILLVGAGELGTAVLEALVAHPKRNNGTISILLRQSSISSQDPTKQAQNERLKSLGATSFVAGDLANDSVERLAETFGKFHTVIACSGFGLPPGTQVKLTQAVLKAKVRRYIPWQWGIDYDAVGGGSAQDLFDEQLQVRSLLRSRENTDTDWVIVSTGLFMSFLFLPEFGVVDLKGRKLRALGSWEARLSLTTARDIGRVAAEVVYDPREVQRQVVYIAGDTVTYARVAELVEKRFGGEWTRELWDVDFLKGKLRERPDDGMLKYTNVWAVGRGVAWDMESTLNAQRGIELQGLESYLKEMPDL</sequence>
<evidence type="ECO:0000313" key="4">
    <source>
        <dbReference type="EMBL" id="KAK6949758.1"/>
    </source>
</evidence>
<dbReference type="Pfam" id="PF05368">
    <property type="entry name" value="NmrA"/>
    <property type="match status" value="1"/>
</dbReference>
<gene>
    <name evidence="4" type="ORF">Daesc_008079</name>
</gene>
<dbReference type="InterPro" id="IPR051609">
    <property type="entry name" value="NmrA/Isoflavone_reductase-like"/>
</dbReference>
<name>A0AAX6MAP7_9PEZI</name>
<dbReference type="PANTHER" id="PTHR47706:SF6">
    <property type="entry name" value="NMRA-LIKE FAMILY PROTEIN (AFU_ORTHOLOGUE AFUA_6G00280)"/>
    <property type="match status" value="1"/>
</dbReference>
<dbReference type="EMBL" id="JBANMG010000008">
    <property type="protein sequence ID" value="KAK6949758.1"/>
    <property type="molecule type" value="Genomic_DNA"/>
</dbReference>
<evidence type="ECO:0000256" key="1">
    <source>
        <dbReference type="ARBA" id="ARBA00022857"/>
    </source>
</evidence>
<keyword evidence="2" id="KW-0560">Oxidoreductase</keyword>
<dbReference type="PANTHER" id="PTHR47706">
    <property type="entry name" value="NMRA-LIKE FAMILY PROTEIN"/>
    <property type="match status" value="1"/>
</dbReference>
<dbReference type="Proteomes" id="UP001369815">
    <property type="component" value="Unassembled WGS sequence"/>
</dbReference>
<dbReference type="SUPFAM" id="SSF51735">
    <property type="entry name" value="NAD(P)-binding Rossmann-fold domains"/>
    <property type="match status" value="1"/>
</dbReference>
<dbReference type="GO" id="GO:0016491">
    <property type="term" value="F:oxidoreductase activity"/>
    <property type="evidence" value="ECO:0007669"/>
    <property type="project" value="UniProtKB-KW"/>
</dbReference>
<dbReference type="Gene3D" id="3.40.50.720">
    <property type="entry name" value="NAD(P)-binding Rossmann-like Domain"/>
    <property type="match status" value="1"/>
</dbReference>
<dbReference type="InterPro" id="IPR045312">
    <property type="entry name" value="PCBER-like"/>
</dbReference>
<evidence type="ECO:0000256" key="2">
    <source>
        <dbReference type="ARBA" id="ARBA00023002"/>
    </source>
</evidence>
<keyword evidence="5" id="KW-1185">Reference proteome</keyword>
<comment type="caution">
    <text evidence="4">The sequence shown here is derived from an EMBL/GenBank/DDBJ whole genome shotgun (WGS) entry which is preliminary data.</text>
</comment>
<proteinExistence type="predicted"/>
<evidence type="ECO:0000259" key="3">
    <source>
        <dbReference type="Pfam" id="PF05368"/>
    </source>
</evidence>
<dbReference type="InterPro" id="IPR036291">
    <property type="entry name" value="NAD(P)-bd_dom_sf"/>
</dbReference>
<dbReference type="AlphaFoldDB" id="A0AAX6MAP7"/>
<organism evidence="4 5">
    <name type="scientific">Daldinia eschscholtzii</name>
    <dbReference type="NCBI Taxonomy" id="292717"/>
    <lineage>
        <taxon>Eukaryota</taxon>
        <taxon>Fungi</taxon>
        <taxon>Dikarya</taxon>
        <taxon>Ascomycota</taxon>
        <taxon>Pezizomycotina</taxon>
        <taxon>Sordariomycetes</taxon>
        <taxon>Xylariomycetidae</taxon>
        <taxon>Xylariales</taxon>
        <taxon>Hypoxylaceae</taxon>
        <taxon>Daldinia</taxon>
    </lineage>
</organism>
<dbReference type="InterPro" id="IPR008030">
    <property type="entry name" value="NmrA-like"/>
</dbReference>
<keyword evidence="1" id="KW-0521">NADP</keyword>